<comment type="caution">
    <text evidence="2">The sequence shown here is derived from an EMBL/GenBank/DDBJ whole genome shotgun (WGS) entry which is preliminary data.</text>
</comment>
<dbReference type="Proteomes" id="UP000541352">
    <property type="component" value="Unassembled WGS sequence"/>
</dbReference>
<gene>
    <name evidence="2" type="ORF">FHS57_001011</name>
</gene>
<keyword evidence="3" id="KW-1185">Reference proteome</keyword>
<organism evidence="2 3">
    <name type="scientific">Runella defluvii</name>
    <dbReference type="NCBI Taxonomy" id="370973"/>
    <lineage>
        <taxon>Bacteria</taxon>
        <taxon>Pseudomonadati</taxon>
        <taxon>Bacteroidota</taxon>
        <taxon>Cytophagia</taxon>
        <taxon>Cytophagales</taxon>
        <taxon>Spirosomataceae</taxon>
        <taxon>Runella</taxon>
    </lineage>
</organism>
<dbReference type="InterPro" id="IPR017853">
    <property type="entry name" value="GH"/>
</dbReference>
<dbReference type="SUPFAM" id="SSF51445">
    <property type="entry name" value="(Trans)glycosidases"/>
    <property type="match status" value="1"/>
</dbReference>
<protein>
    <recommendedName>
        <fullName evidence="4">Family 10 glycosylhydrolase</fullName>
    </recommendedName>
</protein>
<reference evidence="2 3" key="1">
    <citation type="submission" date="2020-08" db="EMBL/GenBank/DDBJ databases">
        <title>Genomic Encyclopedia of Type Strains, Phase IV (KMG-IV): sequencing the most valuable type-strain genomes for metagenomic binning, comparative biology and taxonomic classification.</title>
        <authorList>
            <person name="Goeker M."/>
        </authorList>
    </citation>
    <scope>NUCLEOTIDE SEQUENCE [LARGE SCALE GENOMIC DNA]</scope>
    <source>
        <strain evidence="2 3">DSM 17976</strain>
    </source>
</reference>
<dbReference type="AlphaFoldDB" id="A0A7W6EP60"/>
<feature type="signal peptide" evidence="1">
    <location>
        <begin position="1"/>
        <end position="20"/>
    </location>
</feature>
<dbReference type="InterPro" id="IPR029062">
    <property type="entry name" value="Class_I_gatase-like"/>
</dbReference>
<name>A0A7W6EP60_9BACT</name>
<feature type="chain" id="PRO_5031550277" description="Family 10 glycosylhydrolase" evidence="1">
    <location>
        <begin position="21"/>
        <end position="705"/>
    </location>
</feature>
<dbReference type="Gene3D" id="3.40.50.880">
    <property type="match status" value="1"/>
</dbReference>
<evidence type="ECO:0000256" key="1">
    <source>
        <dbReference type="SAM" id="SignalP"/>
    </source>
</evidence>
<dbReference type="RefSeq" id="WP_183971795.1">
    <property type="nucleotide sequence ID" value="NZ_JACIBY010000002.1"/>
</dbReference>
<proteinExistence type="predicted"/>
<dbReference type="Gene3D" id="3.20.20.80">
    <property type="entry name" value="Glycosidases"/>
    <property type="match status" value="1"/>
</dbReference>
<evidence type="ECO:0008006" key="4">
    <source>
        <dbReference type="Google" id="ProtNLM"/>
    </source>
</evidence>
<dbReference type="Pfam" id="PF14871">
    <property type="entry name" value="GHL6"/>
    <property type="match status" value="1"/>
</dbReference>
<sequence length="705" mass="79955">MLKSVTFCLFFSLCSCLSFAQKASTWPADLPWWKRNNLRVIQTNLPAYEAATLNADSLLKDLEACSANTLLINAGGIMAFYPTKLPFHYTNPYMKGNMLGDVVARCHQKGIKVIVRFDFSRVHESIFKAHPDWCYISPKGERIINTDMYVVSINAPYVQECAFKIIEEVIDNYPIDGIFLNMPGYQVNNPYEGKYHGIDQNEADKKRFAQYSNGLSLPVEENKADPVFQKYLAFKKFTVEDWSERLHTLVKSKNEQIAICTYMDRFVDIIRHESQTNSLPYWPYSASDNVGNAINSFPNHIISNSSIQQISFQSRYNAVEPEEVSIRLYENIANGSGLDISMMGDMRGYEDERNYGVIKKIYAHHKKYEPYFGNYKSVAKIAVVAPGAWPSGNPMQEYRGIQLMLREAHLPFDIIEDAQIEHLAAKIKGYKVVILPDITYLSKTAIEALKEAVKQGVQLIATNQTMFDNPAALQELFGAKIINKDHEGSGFYLAPDNKEVFKRFAQQKMVFWKFNLGLYDFSGTDQRLLPILSKGRPGPPEIIGGHDPTGYFAMGMKQHARSKAVLLPINLGKLYYLHGYEEHKNILLDALNLVYPEAGELIQTNAHERVEVILKEYTKNIPGNRNKSVSDGLILHLVNITGFSGNTYFAPLPIANLSFRIQTPFKPSKVFSMVNKEPVVYSWKNGVLELKLSKLADFEGIVIDK</sequence>
<keyword evidence="1" id="KW-0732">Signal</keyword>
<dbReference type="InterPro" id="IPR028212">
    <property type="entry name" value="GHL6"/>
</dbReference>
<dbReference type="SUPFAM" id="SSF52317">
    <property type="entry name" value="Class I glutamine amidotransferase-like"/>
    <property type="match status" value="1"/>
</dbReference>
<evidence type="ECO:0000313" key="3">
    <source>
        <dbReference type="Proteomes" id="UP000541352"/>
    </source>
</evidence>
<accession>A0A7W6EP60</accession>
<evidence type="ECO:0000313" key="2">
    <source>
        <dbReference type="EMBL" id="MBB3837017.1"/>
    </source>
</evidence>
<dbReference type="PROSITE" id="PS51257">
    <property type="entry name" value="PROKAR_LIPOPROTEIN"/>
    <property type="match status" value="1"/>
</dbReference>
<dbReference type="EMBL" id="JACIBY010000002">
    <property type="protein sequence ID" value="MBB3837017.1"/>
    <property type="molecule type" value="Genomic_DNA"/>
</dbReference>
<dbReference type="CDD" id="cd03143">
    <property type="entry name" value="A4_beta-galactosidase_middle_domain"/>
    <property type="match status" value="1"/>
</dbReference>